<sequence length="821" mass="93011">MHHNHSQFPGRHNSVAGEEAELPAAILARLGIHQGLSHDLLESLPFSSHDTTAGSETELQAVVAGWRHDVDLPLVIEQSNYYANILKRAAAGETPRRLAGDLERFISDNRERVWENSWVRFPRRVLSPYAGRVFDADLLADKGNPGGGRRSDAPRFIFHDNEGEEYLRVPISYLIKLALADLLGSQHDLPGAVQLTGRRLMNHYLNDNTSPETFSFYVVPLRPETGMGREIARETAKRFLVTQLLVMYANESFELTARGQRAMIYFAPHPPLRQKELNDIVSDAFYRELFMSPCLSGWQKGEEKYRYMQLCHQVLSRSQLNGVAKLREAGIITNNLVVLPSVSNVSLANNGTHLSLGSRILSRALKDEASGFNATHEKHLGDLTIKMVEHFLPLFVGTYSAAPYRLGYTDFHPERALGFLAHELDYTHLRMIWRRWKKKASLSVFGRPLTPFGPKWLDRMLSGMFALKGDFVPDFRLVDYLVCLLSTDQSPALDGTPGNTDRLRKDLADLGVFDSQMSVYLLYKLRESATMGFSGFEGRHYSQFADLEEDLGRAADLQTLLNALAFKYMADGRLNHALIPDDPTVESERRQIFFGAAVGIPTFYVHRQSNNHFLKRILARTRNIRQSRRYPNYLRVQNLEYRRALILLLQEDAADLIESLRLGETIRDLQARIEAPDECSTMGKLTSGILAEAGAAGPMAMGAGDFNRAAERYYRETLRRRHMEEAFHFLEEDFRRLDRHRSNTELPGVAALRVTARDQSTSDFLKLVKRDVLNESASLETLRKLTNLVLLSIYHDRADADALLEESLPNENHSAPVYRAG</sequence>
<dbReference type="AlphaFoldDB" id="A5GE48"/>
<dbReference type="EMBL" id="CP000698">
    <property type="protein sequence ID" value="ABQ25703.1"/>
    <property type="molecule type" value="Genomic_DNA"/>
</dbReference>
<dbReference type="Proteomes" id="UP000006695">
    <property type="component" value="Chromosome"/>
</dbReference>
<dbReference type="RefSeq" id="WP_011938416.1">
    <property type="nucleotide sequence ID" value="NC_009483.1"/>
</dbReference>
<keyword evidence="2" id="KW-1185">Reference proteome</keyword>
<evidence type="ECO:0000313" key="1">
    <source>
        <dbReference type="EMBL" id="ABQ25703.1"/>
    </source>
</evidence>
<gene>
    <name evidence="1" type="ordered locus">Gura_1504</name>
</gene>
<dbReference type="KEGG" id="gur:Gura_1504"/>
<protein>
    <submittedName>
        <fullName evidence="1">Uncharacterized protein</fullName>
    </submittedName>
</protein>
<dbReference type="HOGENOM" id="CLU_347448_0_0_7"/>
<reference evidence="1 2" key="1">
    <citation type="submission" date="2007-05" db="EMBL/GenBank/DDBJ databases">
        <title>Complete sequence of Geobacter uraniireducens Rf4.</title>
        <authorList>
            <consortium name="US DOE Joint Genome Institute"/>
            <person name="Copeland A."/>
            <person name="Lucas S."/>
            <person name="Lapidus A."/>
            <person name="Barry K."/>
            <person name="Detter J.C."/>
            <person name="Glavina del Rio T."/>
            <person name="Hammon N."/>
            <person name="Israni S."/>
            <person name="Dalin E."/>
            <person name="Tice H."/>
            <person name="Pitluck S."/>
            <person name="Chertkov O."/>
            <person name="Brettin T."/>
            <person name="Bruce D."/>
            <person name="Han C."/>
            <person name="Schmutz J."/>
            <person name="Larimer F."/>
            <person name="Land M."/>
            <person name="Hauser L."/>
            <person name="Kyrpides N."/>
            <person name="Mikhailova N."/>
            <person name="Shelobolina E."/>
            <person name="Aklujkar M."/>
            <person name="Lovley D."/>
            <person name="Richardson P."/>
        </authorList>
    </citation>
    <scope>NUCLEOTIDE SEQUENCE [LARGE SCALE GENOMIC DNA]</scope>
    <source>
        <strain evidence="1 2">Rf4</strain>
    </source>
</reference>
<proteinExistence type="predicted"/>
<dbReference type="STRING" id="351605.Gura_1504"/>
<name>A5GE48_GEOUR</name>
<evidence type="ECO:0000313" key="2">
    <source>
        <dbReference type="Proteomes" id="UP000006695"/>
    </source>
</evidence>
<accession>A5GE48</accession>
<organism evidence="1 2">
    <name type="scientific">Geotalea uraniireducens (strain Rf4)</name>
    <name type="common">Geobacter uraniireducens</name>
    <dbReference type="NCBI Taxonomy" id="351605"/>
    <lineage>
        <taxon>Bacteria</taxon>
        <taxon>Pseudomonadati</taxon>
        <taxon>Thermodesulfobacteriota</taxon>
        <taxon>Desulfuromonadia</taxon>
        <taxon>Geobacterales</taxon>
        <taxon>Geobacteraceae</taxon>
        <taxon>Geotalea</taxon>
    </lineage>
</organism>